<dbReference type="Proteomes" id="UP000239539">
    <property type="component" value="Unassembled WGS sequence"/>
</dbReference>
<sequence>MDIIATLQKALNLSDSAKISIHPAGAVNRVYRVQDSVTNPLLSRNGNHRSSNNLKLEDTPVDLAVKWMGDDDFSGVERQHQFALQQQLYGLGVAPQPIWLSDDETIWVERWQSHSESATLSSHRLPLYTLAKTLARIHSLPVTARPLNLAARWLHYSDAAQLDISSELYLKAQAFRKKAIKSEEDDDDYVLCHNDLLINHLLIGADNTVTIIDWEYAAMGNRYFDLASCCLINKLDNKESDELMQHYAAIMNIDKHKALEKFELHTEIVAITNDLWFAALNATKDI</sequence>
<dbReference type="EMBL" id="PVNO01000027">
    <property type="protein sequence ID" value="PRO68064.1"/>
    <property type="molecule type" value="Genomic_DNA"/>
</dbReference>
<dbReference type="InterPro" id="IPR011009">
    <property type="entry name" value="Kinase-like_dom_sf"/>
</dbReference>
<evidence type="ECO:0000313" key="3">
    <source>
        <dbReference type="Proteomes" id="UP000239539"/>
    </source>
</evidence>
<dbReference type="GO" id="GO:0016301">
    <property type="term" value="F:kinase activity"/>
    <property type="evidence" value="ECO:0007669"/>
    <property type="project" value="UniProtKB-KW"/>
</dbReference>
<dbReference type="Pfam" id="PF01636">
    <property type="entry name" value="APH"/>
    <property type="match status" value="1"/>
</dbReference>
<dbReference type="SUPFAM" id="SSF56112">
    <property type="entry name" value="Protein kinase-like (PK-like)"/>
    <property type="match status" value="1"/>
</dbReference>
<protein>
    <submittedName>
        <fullName evidence="2">Choline kinase</fullName>
    </submittedName>
</protein>
<dbReference type="Gene3D" id="3.90.1200.10">
    <property type="match status" value="1"/>
</dbReference>
<dbReference type="InterPro" id="IPR002575">
    <property type="entry name" value="Aminoglycoside_PTrfase"/>
</dbReference>
<keyword evidence="2" id="KW-0418">Kinase</keyword>
<dbReference type="RefSeq" id="WP_105931781.1">
    <property type="nucleotide sequence ID" value="NZ_PVNO01000027.1"/>
</dbReference>
<proteinExistence type="predicted"/>
<feature type="domain" description="Aminoglycoside phosphotransferase" evidence="1">
    <location>
        <begin position="21"/>
        <end position="248"/>
    </location>
</feature>
<keyword evidence="2" id="KW-0808">Transferase</keyword>
<dbReference type="InterPro" id="IPR051678">
    <property type="entry name" value="AGP_Transferase"/>
</dbReference>
<gene>
    <name evidence="2" type="ORF">C6Y39_13465</name>
</gene>
<evidence type="ECO:0000313" key="2">
    <source>
        <dbReference type="EMBL" id="PRO68064.1"/>
    </source>
</evidence>
<accession>A0ABX5CKH5</accession>
<reference evidence="3" key="1">
    <citation type="journal article" date="2020" name="Int. J. Syst. Evol. Microbiol.">
        <title>Alteromonas alba sp. nov., a marine bacterium isolated from the seawater of the West Pacific Ocean.</title>
        <authorList>
            <person name="Sun C."/>
            <person name="Wu Y.-H."/>
            <person name="Xamxidin M."/>
            <person name="Cheng H."/>
            <person name="Xu X.-W."/>
        </authorList>
    </citation>
    <scope>NUCLEOTIDE SEQUENCE [LARGE SCALE GENOMIC DNA]</scope>
    <source>
        <strain evidence="3">9a2</strain>
    </source>
</reference>
<name>A0ABX5CKH5_9ALTE</name>
<evidence type="ECO:0000259" key="1">
    <source>
        <dbReference type="Pfam" id="PF01636"/>
    </source>
</evidence>
<keyword evidence="3" id="KW-1185">Reference proteome</keyword>
<organism evidence="2 3">
    <name type="scientific">Alteromonas gracilis</name>
    <dbReference type="NCBI Taxonomy" id="1479524"/>
    <lineage>
        <taxon>Bacteria</taxon>
        <taxon>Pseudomonadati</taxon>
        <taxon>Pseudomonadota</taxon>
        <taxon>Gammaproteobacteria</taxon>
        <taxon>Alteromonadales</taxon>
        <taxon>Alteromonadaceae</taxon>
        <taxon>Alteromonas/Salinimonas group</taxon>
        <taxon>Alteromonas</taxon>
    </lineage>
</organism>
<dbReference type="PANTHER" id="PTHR21310">
    <property type="entry name" value="AMINOGLYCOSIDE PHOSPHOTRANSFERASE-RELATED-RELATED"/>
    <property type="match status" value="1"/>
</dbReference>
<comment type="caution">
    <text evidence="2">The sequence shown here is derived from an EMBL/GenBank/DDBJ whole genome shotgun (WGS) entry which is preliminary data.</text>
</comment>